<dbReference type="OrthoDB" id="1749240at2759"/>
<protein>
    <submittedName>
        <fullName evidence="1">Uncharacterized protein</fullName>
    </submittedName>
</protein>
<accession>A0A9Q1QGX4</accession>
<dbReference type="AlphaFoldDB" id="A0A9Q1QGX4"/>
<gene>
    <name evidence="1" type="ORF">Cgig2_009008</name>
</gene>
<sequence length="204" mass="23945">MNAAADIVMQYSNLDQHKVKKKNHNGKQTVEEEYLMLFITYALLNSEELHKFNAYDKAHKLWIDKETIASMATADSRLENSIVDTAIQQAHNSSFKCQEFYKTMNIMDNLTLLEKPNTRYDNYDTQLSKTEVKGFQTVYVEIDYQNKINLHNCGIYTIRHMETYYEALLRTLRAKYATQILLHPNNLLRDDTLHEAKLEARARQ</sequence>
<evidence type="ECO:0000313" key="2">
    <source>
        <dbReference type="Proteomes" id="UP001153076"/>
    </source>
</evidence>
<evidence type="ECO:0000313" key="1">
    <source>
        <dbReference type="EMBL" id="KAJ8441762.1"/>
    </source>
</evidence>
<organism evidence="1 2">
    <name type="scientific">Carnegiea gigantea</name>
    <dbReference type="NCBI Taxonomy" id="171969"/>
    <lineage>
        <taxon>Eukaryota</taxon>
        <taxon>Viridiplantae</taxon>
        <taxon>Streptophyta</taxon>
        <taxon>Embryophyta</taxon>
        <taxon>Tracheophyta</taxon>
        <taxon>Spermatophyta</taxon>
        <taxon>Magnoliopsida</taxon>
        <taxon>eudicotyledons</taxon>
        <taxon>Gunneridae</taxon>
        <taxon>Pentapetalae</taxon>
        <taxon>Caryophyllales</taxon>
        <taxon>Cactineae</taxon>
        <taxon>Cactaceae</taxon>
        <taxon>Cactoideae</taxon>
        <taxon>Echinocereeae</taxon>
        <taxon>Carnegiea</taxon>
    </lineage>
</organism>
<dbReference type="EMBL" id="JAKOGI010000154">
    <property type="protein sequence ID" value="KAJ8441762.1"/>
    <property type="molecule type" value="Genomic_DNA"/>
</dbReference>
<keyword evidence="2" id="KW-1185">Reference proteome</keyword>
<proteinExistence type="predicted"/>
<name>A0A9Q1QGX4_9CARY</name>
<dbReference type="Proteomes" id="UP001153076">
    <property type="component" value="Unassembled WGS sequence"/>
</dbReference>
<comment type="caution">
    <text evidence="1">The sequence shown here is derived from an EMBL/GenBank/DDBJ whole genome shotgun (WGS) entry which is preliminary data.</text>
</comment>
<reference evidence="1" key="1">
    <citation type="submission" date="2022-04" db="EMBL/GenBank/DDBJ databases">
        <title>Carnegiea gigantea Genome sequencing and assembly v2.</title>
        <authorList>
            <person name="Copetti D."/>
            <person name="Sanderson M.J."/>
            <person name="Burquez A."/>
            <person name="Wojciechowski M.F."/>
        </authorList>
    </citation>
    <scope>NUCLEOTIDE SEQUENCE</scope>
    <source>
        <strain evidence="1">SGP5-SGP5p</strain>
        <tissue evidence="1">Aerial part</tissue>
    </source>
</reference>